<gene>
    <name evidence="1" type="ORF">F511_34311</name>
</gene>
<name>A0A2Z7DDW9_9LAMI</name>
<protein>
    <submittedName>
        <fullName evidence="1">Uncharacterized protein</fullName>
    </submittedName>
</protein>
<keyword evidence="2" id="KW-1185">Reference proteome</keyword>
<accession>A0A2Z7DDW9</accession>
<dbReference type="Proteomes" id="UP000250235">
    <property type="component" value="Unassembled WGS sequence"/>
</dbReference>
<evidence type="ECO:0000313" key="1">
    <source>
        <dbReference type="EMBL" id="KZV58177.1"/>
    </source>
</evidence>
<dbReference type="EMBL" id="KQ986825">
    <property type="protein sequence ID" value="KZV58177.1"/>
    <property type="molecule type" value="Genomic_DNA"/>
</dbReference>
<evidence type="ECO:0000313" key="2">
    <source>
        <dbReference type="Proteomes" id="UP000250235"/>
    </source>
</evidence>
<organism evidence="1 2">
    <name type="scientific">Dorcoceras hygrometricum</name>
    <dbReference type="NCBI Taxonomy" id="472368"/>
    <lineage>
        <taxon>Eukaryota</taxon>
        <taxon>Viridiplantae</taxon>
        <taxon>Streptophyta</taxon>
        <taxon>Embryophyta</taxon>
        <taxon>Tracheophyta</taxon>
        <taxon>Spermatophyta</taxon>
        <taxon>Magnoliopsida</taxon>
        <taxon>eudicotyledons</taxon>
        <taxon>Gunneridae</taxon>
        <taxon>Pentapetalae</taxon>
        <taxon>asterids</taxon>
        <taxon>lamiids</taxon>
        <taxon>Lamiales</taxon>
        <taxon>Gesneriaceae</taxon>
        <taxon>Didymocarpoideae</taxon>
        <taxon>Trichosporeae</taxon>
        <taxon>Loxocarpinae</taxon>
        <taxon>Dorcoceras</taxon>
    </lineage>
</organism>
<sequence>MGLRDITHSELQEWSPPLAECFPQTLTPYFYHSDKAEEQIEEEEHEMFWGCGIRAHQVHNPDGKPSMRFGKVRDELADFRMRPVEMAPSVPRTRAAAALRMKQIALDNQSRMIRGLTTKLATKR</sequence>
<reference evidence="1 2" key="1">
    <citation type="journal article" date="2015" name="Proc. Natl. Acad. Sci. U.S.A.">
        <title>The resurrection genome of Boea hygrometrica: A blueprint for survival of dehydration.</title>
        <authorList>
            <person name="Xiao L."/>
            <person name="Yang G."/>
            <person name="Zhang L."/>
            <person name="Yang X."/>
            <person name="Zhao S."/>
            <person name="Ji Z."/>
            <person name="Zhou Q."/>
            <person name="Hu M."/>
            <person name="Wang Y."/>
            <person name="Chen M."/>
            <person name="Xu Y."/>
            <person name="Jin H."/>
            <person name="Xiao X."/>
            <person name="Hu G."/>
            <person name="Bao F."/>
            <person name="Hu Y."/>
            <person name="Wan P."/>
            <person name="Li L."/>
            <person name="Deng X."/>
            <person name="Kuang T."/>
            <person name="Xiang C."/>
            <person name="Zhu J.K."/>
            <person name="Oliver M.J."/>
            <person name="He Y."/>
        </authorList>
    </citation>
    <scope>NUCLEOTIDE SEQUENCE [LARGE SCALE GENOMIC DNA]</scope>
    <source>
        <strain evidence="2">cv. XS01</strain>
    </source>
</reference>
<proteinExistence type="predicted"/>
<dbReference type="AlphaFoldDB" id="A0A2Z7DDW9"/>